<dbReference type="Gene3D" id="2.40.50.100">
    <property type="match status" value="1"/>
</dbReference>
<accession>A0A8J7DD81</accession>
<evidence type="ECO:0000256" key="1">
    <source>
        <dbReference type="ARBA" id="ARBA00004196"/>
    </source>
</evidence>
<dbReference type="Pfam" id="PF25967">
    <property type="entry name" value="RND-MFP_C"/>
    <property type="match status" value="1"/>
</dbReference>
<feature type="region of interest" description="Disordered" evidence="5">
    <location>
        <begin position="64"/>
        <end position="83"/>
    </location>
</feature>
<dbReference type="InterPro" id="IPR058625">
    <property type="entry name" value="MdtA-like_BSH"/>
</dbReference>
<sequence>MTYPEFQDSESDSSTNALDSPLQSGESGPQSGWLGGSKGLILGLGLGLAIAFLGSRFITNRPTDSASVEQASPSQSITTARAQPTAIRQTVSTSGTVQAYDLLAVAPRTSGLQIEAVRVDEGDRVTSGQVLAVLDDTVLQAELQQAKADVAAARAQVQQAQAARAQAAAAQAEAQENFQRYQSLFDQGAISAEELTKRRTQLATEREQVQVAIADIDSAEATVASRQADVTRIEAQLDQTQVLAPADGMIAESNATVGDTVATSEPLFTLIRDDLLELAVKLPQTQLPQISVGAPVQVSSDSDESLQVEGSVRAIDPLVNQETRQAVVKVSLPSNPSLRPGMFLQADIVTGRRQGLAVPAAAVLPQTDGSFRVYTVDADNIAQAQPVETGARIPTQGGEPAQIEIVSGLEAGSAVVVEGASYLQDGDRVQTIADEL</sequence>
<comment type="similarity">
    <text evidence="2">Belongs to the membrane fusion protein (MFP) (TC 8.A.1) family.</text>
</comment>
<dbReference type="Gene3D" id="1.10.287.470">
    <property type="entry name" value="Helix hairpin bin"/>
    <property type="match status" value="1"/>
</dbReference>
<evidence type="ECO:0000259" key="6">
    <source>
        <dbReference type="Pfam" id="PF25917"/>
    </source>
</evidence>
<feature type="region of interest" description="Disordered" evidence="5">
    <location>
        <begin position="1"/>
        <end position="31"/>
    </location>
</feature>
<dbReference type="PANTHER" id="PTHR30469">
    <property type="entry name" value="MULTIDRUG RESISTANCE PROTEIN MDTA"/>
    <property type="match status" value="1"/>
</dbReference>
<name>A0A8J7DD81_9CYAN</name>
<protein>
    <submittedName>
        <fullName evidence="9">Efflux RND transporter periplasmic adaptor subunit</fullName>
    </submittedName>
</protein>
<dbReference type="GO" id="GO:0015562">
    <property type="term" value="F:efflux transmembrane transporter activity"/>
    <property type="evidence" value="ECO:0007669"/>
    <property type="project" value="TreeGrafter"/>
</dbReference>
<keyword evidence="10" id="KW-1185">Reference proteome</keyword>
<keyword evidence="3" id="KW-0813">Transport</keyword>
<dbReference type="Gene3D" id="2.40.30.170">
    <property type="match status" value="1"/>
</dbReference>
<dbReference type="PANTHER" id="PTHR30469:SF15">
    <property type="entry name" value="HLYD FAMILY OF SECRETION PROTEINS"/>
    <property type="match status" value="1"/>
</dbReference>
<gene>
    <name evidence="9" type="ORF">IQ241_20385</name>
</gene>
<comment type="caution">
    <text evidence="9">The sequence shown here is derived from an EMBL/GenBank/DDBJ whole genome shotgun (WGS) entry which is preliminary data.</text>
</comment>
<dbReference type="RefSeq" id="WP_193910786.1">
    <property type="nucleotide sequence ID" value="NZ_JADEXG010000062.1"/>
</dbReference>
<evidence type="ECO:0000259" key="8">
    <source>
        <dbReference type="Pfam" id="PF25967"/>
    </source>
</evidence>
<dbReference type="InterPro" id="IPR058792">
    <property type="entry name" value="Beta-barrel_RND_2"/>
</dbReference>
<evidence type="ECO:0000256" key="2">
    <source>
        <dbReference type="ARBA" id="ARBA00009477"/>
    </source>
</evidence>
<evidence type="ECO:0000256" key="3">
    <source>
        <dbReference type="ARBA" id="ARBA00022448"/>
    </source>
</evidence>
<comment type="subcellular location">
    <subcellularLocation>
        <location evidence="1">Cell envelope</location>
    </subcellularLocation>
</comment>
<evidence type="ECO:0000313" key="10">
    <source>
        <dbReference type="Proteomes" id="UP000636505"/>
    </source>
</evidence>
<reference evidence="9" key="1">
    <citation type="submission" date="2020-10" db="EMBL/GenBank/DDBJ databases">
        <authorList>
            <person name="Castelo-Branco R."/>
            <person name="Eusebio N."/>
            <person name="Adriana R."/>
            <person name="Vieira A."/>
            <person name="Brugerolle De Fraissinette N."/>
            <person name="Rezende De Castro R."/>
            <person name="Schneider M.P."/>
            <person name="Vasconcelos V."/>
            <person name="Leao P.N."/>
        </authorList>
    </citation>
    <scope>NUCLEOTIDE SEQUENCE</scope>
    <source>
        <strain evidence="9">LEGE 07310</strain>
    </source>
</reference>
<dbReference type="InterPro" id="IPR058627">
    <property type="entry name" value="MdtA-like_C"/>
</dbReference>
<keyword evidence="4" id="KW-0175">Coiled coil</keyword>
<feature type="domain" description="CusB-like beta-barrel" evidence="7">
    <location>
        <begin position="279"/>
        <end position="349"/>
    </location>
</feature>
<evidence type="ECO:0000256" key="5">
    <source>
        <dbReference type="SAM" id="MobiDB-lite"/>
    </source>
</evidence>
<evidence type="ECO:0000259" key="7">
    <source>
        <dbReference type="Pfam" id="PF25954"/>
    </source>
</evidence>
<dbReference type="Pfam" id="PF25954">
    <property type="entry name" value="Beta-barrel_RND_2"/>
    <property type="match status" value="1"/>
</dbReference>
<dbReference type="Proteomes" id="UP000636505">
    <property type="component" value="Unassembled WGS sequence"/>
</dbReference>
<evidence type="ECO:0000256" key="4">
    <source>
        <dbReference type="SAM" id="Coils"/>
    </source>
</evidence>
<dbReference type="NCBIfam" id="TIGR01730">
    <property type="entry name" value="RND_mfp"/>
    <property type="match status" value="1"/>
</dbReference>
<feature type="coiled-coil region" evidence="4">
    <location>
        <begin position="143"/>
        <end position="212"/>
    </location>
</feature>
<dbReference type="Pfam" id="PF25917">
    <property type="entry name" value="BSH_RND"/>
    <property type="match status" value="1"/>
</dbReference>
<dbReference type="Gene3D" id="2.40.420.20">
    <property type="match status" value="1"/>
</dbReference>
<feature type="domain" description="Multidrug resistance protein MdtA-like barrel-sandwich hybrid" evidence="6">
    <location>
        <begin position="105"/>
        <end position="269"/>
    </location>
</feature>
<dbReference type="EMBL" id="JADEXG010000062">
    <property type="protein sequence ID" value="MBE9079627.1"/>
    <property type="molecule type" value="Genomic_DNA"/>
</dbReference>
<dbReference type="AlphaFoldDB" id="A0A8J7DD81"/>
<evidence type="ECO:0000313" key="9">
    <source>
        <dbReference type="EMBL" id="MBE9079627.1"/>
    </source>
</evidence>
<dbReference type="GO" id="GO:1990281">
    <property type="term" value="C:efflux pump complex"/>
    <property type="evidence" value="ECO:0007669"/>
    <property type="project" value="TreeGrafter"/>
</dbReference>
<feature type="compositionally biased region" description="Polar residues" evidence="5">
    <location>
        <begin position="12"/>
        <end position="30"/>
    </location>
</feature>
<feature type="domain" description="Multidrug resistance protein MdtA-like C-terminal permuted SH3" evidence="8">
    <location>
        <begin position="356"/>
        <end position="420"/>
    </location>
</feature>
<proteinExistence type="inferred from homology"/>
<dbReference type="InterPro" id="IPR006143">
    <property type="entry name" value="RND_pump_MFP"/>
</dbReference>
<dbReference type="SUPFAM" id="SSF111369">
    <property type="entry name" value="HlyD-like secretion proteins"/>
    <property type="match status" value="1"/>
</dbReference>
<organism evidence="9 10">
    <name type="scientific">Vasconcelosia minhoensis LEGE 07310</name>
    <dbReference type="NCBI Taxonomy" id="915328"/>
    <lineage>
        <taxon>Bacteria</taxon>
        <taxon>Bacillati</taxon>
        <taxon>Cyanobacteriota</taxon>
        <taxon>Cyanophyceae</taxon>
        <taxon>Nodosilineales</taxon>
        <taxon>Cymatolegaceae</taxon>
        <taxon>Vasconcelosia</taxon>
        <taxon>Vasconcelosia minhoensis</taxon>
    </lineage>
</organism>